<evidence type="ECO:0000313" key="3">
    <source>
        <dbReference type="Proteomes" id="UP001500879"/>
    </source>
</evidence>
<feature type="domain" description="N-acetyltransferase" evidence="1">
    <location>
        <begin position="121"/>
        <end position="260"/>
    </location>
</feature>
<evidence type="ECO:0000259" key="1">
    <source>
        <dbReference type="PROSITE" id="PS51186"/>
    </source>
</evidence>
<proteinExistence type="predicted"/>
<accession>A0ABN0YXS8</accession>
<name>A0ABN0YXS8_9ACTN</name>
<dbReference type="InterPro" id="IPR027365">
    <property type="entry name" value="GNAT_acetyltra_YdfB-like"/>
</dbReference>
<dbReference type="Gene3D" id="3.40.630.30">
    <property type="match status" value="1"/>
</dbReference>
<dbReference type="SUPFAM" id="SSF55729">
    <property type="entry name" value="Acyl-CoA N-acyltransferases (Nat)"/>
    <property type="match status" value="1"/>
</dbReference>
<dbReference type="InterPro" id="IPR016181">
    <property type="entry name" value="Acyl_CoA_acyltransferase"/>
</dbReference>
<comment type="caution">
    <text evidence="2">The sequence shown here is derived from an EMBL/GenBank/DDBJ whole genome shotgun (WGS) entry which is preliminary data.</text>
</comment>
<protein>
    <recommendedName>
        <fullName evidence="1">N-acetyltransferase domain-containing protein</fullName>
    </recommendedName>
</protein>
<sequence>MIEWCAAVPAAGPWTSWFPAGRPGPGALAEHVRTTGHGHWWVDDPAAPRAAAVTCARHAVLAGDPRTTDPAGLGGLAHHYVLAPDRFLPLLGAAFERIVPWERMIWIHREPGRAARPAPGIRIRRLNGLDAPAVRGLGDDLAWITESWGGPAGVAAPGRAWGAFRGPRLLSLACVYFTGSRYEDLAAATRPGERGHGLAAACVTALCADVTARGRAPSWTCSRDNHPSRRLAAAAGFRPEQGYVHYAVGAAAVRGPVPVR</sequence>
<dbReference type="RefSeq" id="WP_344027228.1">
    <property type="nucleotide sequence ID" value="NZ_BAAABX010000048.1"/>
</dbReference>
<reference evidence="2 3" key="1">
    <citation type="journal article" date="2019" name="Int. J. Syst. Evol. Microbiol.">
        <title>The Global Catalogue of Microorganisms (GCM) 10K type strain sequencing project: providing services to taxonomists for standard genome sequencing and annotation.</title>
        <authorList>
            <consortium name="The Broad Institute Genomics Platform"/>
            <consortium name="The Broad Institute Genome Sequencing Center for Infectious Disease"/>
            <person name="Wu L."/>
            <person name="Ma J."/>
        </authorList>
    </citation>
    <scope>NUCLEOTIDE SEQUENCE [LARGE SCALE GENOMIC DNA]</scope>
    <source>
        <strain evidence="2 3">JCM 4788</strain>
    </source>
</reference>
<dbReference type="InterPro" id="IPR000182">
    <property type="entry name" value="GNAT_dom"/>
</dbReference>
<dbReference type="EMBL" id="BAAABX010000048">
    <property type="protein sequence ID" value="GAA0418862.1"/>
    <property type="molecule type" value="Genomic_DNA"/>
</dbReference>
<dbReference type="Proteomes" id="UP001500879">
    <property type="component" value="Unassembled WGS sequence"/>
</dbReference>
<keyword evidence="3" id="KW-1185">Reference proteome</keyword>
<gene>
    <name evidence="2" type="ORF">GCM10010357_45270</name>
</gene>
<evidence type="ECO:0000313" key="2">
    <source>
        <dbReference type="EMBL" id="GAA0418862.1"/>
    </source>
</evidence>
<organism evidence="2 3">
    <name type="scientific">Streptomyces luteireticuli</name>
    <dbReference type="NCBI Taxonomy" id="173858"/>
    <lineage>
        <taxon>Bacteria</taxon>
        <taxon>Bacillati</taxon>
        <taxon>Actinomycetota</taxon>
        <taxon>Actinomycetes</taxon>
        <taxon>Kitasatosporales</taxon>
        <taxon>Streptomycetaceae</taxon>
        <taxon>Streptomyces</taxon>
    </lineage>
</organism>
<dbReference type="PROSITE" id="PS51186">
    <property type="entry name" value="GNAT"/>
    <property type="match status" value="1"/>
</dbReference>
<dbReference type="Pfam" id="PF12746">
    <property type="entry name" value="GNAT_acetyltran"/>
    <property type="match status" value="1"/>
</dbReference>